<dbReference type="PRINTS" id="PR00237">
    <property type="entry name" value="GPCRRHODOPSN"/>
</dbReference>
<reference evidence="11" key="3">
    <citation type="submission" date="2025-09" db="UniProtKB">
        <authorList>
            <consortium name="Ensembl"/>
        </authorList>
    </citation>
    <scope>IDENTIFICATION</scope>
</reference>
<dbReference type="InterPro" id="IPR052676">
    <property type="entry name" value="Zinc-sensing_GPCR"/>
</dbReference>
<dbReference type="InterPro" id="IPR000276">
    <property type="entry name" value="GPCR_Rhodpsn"/>
</dbReference>
<name>A0A8C4TMB2_ERPCA</name>
<dbReference type="InterPro" id="IPR003984">
    <property type="entry name" value="NT_rcpt"/>
</dbReference>
<gene>
    <name evidence="11" type="primary">LOC114664377</name>
</gene>
<dbReference type="GeneTree" id="ENSGT01120000271823"/>
<keyword evidence="6" id="KW-0564">Palmitate</keyword>
<evidence type="ECO:0000313" key="11">
    <source>
        <dbReference type="Ensembl" id="ENSECRP00000032603.1"/>
    </source>
</evidence>
<evidence type="ECO:0000313" key="12">
    <source>
        <dbReference type="Proteomes" id="UP000694620"/>
    </source>
</evidence>
<evidence type="ECO:0000256" key="3">
    <source>
        <dbReference type="ARBA" id="ARBA00022692"/>
    </source>
</evidence>
<dbReference type="SUPFAM" id="SSF81321">
    <property type="entry name" value="Family A G protein-coupled receptor-like"/>
    <property type="match status" value="1"/>
</dbReference>
<evidence type="ECO:0000256" key="9">
    <source>
        <dbReference type="SAM" id="Phobius"/>
    </source>
</evidence>
<evidence type="ECO:0000256" key="6">
    <source>
        <dbReference type="ARBA" id="ARBA00023139"/>
    </source>
</evidence>
<dbReference type="PANTHER" id="PTHR46752:SF1">
    <property type="entry name" value="G-PROTEIN COUPLED RECEPTOR 39"/>
    <property type="match status" value="1"/>
</dbReference>
<feature type="transmembrane region" description="Helical" evidence="9">
    <location>
        <begin position="111"/>
        <end position="133"/>
    </location>
</feature>
<feature type="transmembrane region" description="Helical" evidence="9">
    <location>
        <begin position="153"/>
        <end position="174"/>
    </location>
</feature>
<evidence type="ECO:0000256" key="5">
    <source>
        <dbReference type="ARBA" id="ARBA00023136"/>
    </source>
</evidence>
<evidence type="ECO:0000256" key="7">
    <source>
        <dbReference type="ARBA" id="ARBA00023157"/>
    </source>
</evidence>
<keyword evidence="3 9" id="KW-0812">Transmembrane</keyword>
<dbReference type="Ensembl" id="ENSECRT00000033327.1">
    <property type="protein sequence ID" value="ENSECRP00000032603.1"/>
    <property type="gene ID" value="ENSECRG00000022093.1"/>
</dbReference>
<feature type="transmembrane region" description="Helical" evidence="9">
    <location>
        <begin position="269"/>
        <end position="286"/>
    </location>
</feature>
<dbReference type="Pfam" id="PF00001">
    <property type="entry name" value="7tm_1"/>
    <property type="match status" value="1"/>
</dbReference>
<dbReference type="PROSITE" id="PS50262">
    <property type="entry name" value="G_PROTEIN_RECEP_F1_2"/>
    <property type="match status" value="1"/>
</dbReference>
<feature type="transmembrane region" description="Helical" evidence="9">
    <location>
        <begin position="69"/>
        <end position="91"/>
    </location>
</feature>
<dbReference type="Proteomes" id="UP000694620">
    <property type="component" value="Chromosome 14"/>
</dbReference>
<dbReference type="AlphaFoldDB" id="A0A8C4TMB2"/>
<evidence type="ECO:0000256" key="2">
    <source>
        <dbReference type="ARBA" id="ARBA00022475"/>
    </source>
</evidence>
<keyword evidence="12" id="KW-1185">Reference proteome</keyword>
<feature type="transmembrane region" description="Helical" evidence="9">
    <location>
        <begin position="35"/>
        <end position="57"/>
    </location>
</feature>
<dbReference type="PANTHER" id="PTHR46752">
    <property type="entry name" value="G-PROTEIN COUPLED RECEPTOR 39"/>
    <property type="match status" value="1"/>
</dbReference>
<keyword evidence="8" id="KW-0449">Lipoprotein</keyword>
<keyword evidence="2" id="KW-1003">Cell membrane</keyword>
<dbReference type="PRINTS" id="PR01479">
    <property type="entry name" value="NEUROTENSINR"/>
</dbReference>
<dbReference type="GO" id="GO:0005886">
    <property type="term" value="C:plasma membrane"/>
    <property type="evidence" value="ECO:0007669"/>
    <property type="project" value="UniProtKB-SubCell"/>
</dbReference>
<dbReference type="InterPro" id="IPR017452">
    <property type="entry name" value="GPCR_Rhodpsn_7TM"/>
</dbReference>
<accession>A0A8C4TMB2</accession>
<dbReference type="Gene3D" id="1.20.1070.10">
    <property type="entry name" value="Rhodopsin 7-helix transmembrane proteins"/>
    <property type="match status" value="1"/>
</dbReference>
<keyword evidence="5 9" id="KW-0472">Membrane</keyword>
<evidence type="ECO:0000256" key="8">
    <source>
        <dbReference type="ARBA" id="ARBA00023288"/>
    </source>
</evidence>
<proteinExistence type="predicted"/>
<evidence type="ECO:0000256" key="1">
    <source>
        <dbReference type="ARBA" id="ARBA00004651"/>
    </source>
</evidence>
<dbReference type="GO" id="GO:0016492">
    <property type="term" value="F:G protein-coupled neurotensin receptor activity"/>
    <property type="evidence" value="ECO:0007669"/>
    <property type="project" value="InterPro"/>
</dbReference>
<reference evidence="11" key="2">
    <citation type="submission" date="2025-08" db="UniProtKB">
        <authorList>
            <consortium name="Ensembl"/>
        </authorList>
    </citation>
    <scope>IDENTIFICATION</scope>
</reference>
<comment type="subcellular location">
    <subcellularLocation>
        <location evidence="1">Cell membrane</location>
        <topology evidence="1">Multi-pass membrane protein</topology>
    </subcellularLocation>
</comment>
<evidence type="ECO:0000259" key="10">
    <source>
        <dbReference type="PROSITE" id="PS50262"/>
    </source>
</evidence>
<evidence type="ECO:0000256" key="4">
    <source>
        <dbReference type="ARBA" id="ARBA00022989"/>
    </source>
</evidence>
<organism evidence="11 12">
    <name type="scientific">Erpetoichthys calabaricus</name>
    <name type="common">Rope fish</name>
    <name type="synonym">Calamoichthys calabaricus</name>
    <dbReference type="NCBI Taxonomy" id="27687"/>
    <lineage>
        <taxon>Eukaryota</taxon>
        <taxon>Metazoa</taxon>
        <taxon>Chordata</taxon>
        <taxon>Craniata</taxon>
        <taxon>Vertebrata</taxon>
        <taxon>Euteleostomi</taxon>
        <taxon>Actinopterygii</taxon>
        <taxon>Polypteriformes</taxon>
        <taxon>Polypteridae</taxon>
        <taxon>Erpetoichthys</taxon>
    </lineage>
</organism>
<keyword evidence="7" id="KW-1015">Disulfide bond</keyword>
<feature type="transmembrane region" description="Helical" evidence="9">
    <location>
        <begin position="213"/>
        <end position="231"/>
    </location>
</feature>
<keyword evidence="4 9" id="KW-1133">Transmembrane helix</keyword>
<reference evidence="11" key="1">
    <citation type="submission" date="2021-06" db="EMBL/GenBank/DDBJ databases">
        <authorList>
            <consortium name="Wellcome Sanger Institute Data Sharing"/>
        </authorList>
    </citation>
    <scope>NUCLEOTIDE SEQUENCE [LARGE SCALE GENOMIC DNA]</scope>
</reference>
<sequence length="379" mass="42879">MTDIVKPDTSSWTMTEVIYESAGLSFRARVAITSVYIALFLFGVVGNLVAVRVVWILKQRTCIKKSVGYHMLSLALSDLLILVVGIPTELYSVIWYPFPWRLGSLGCKGFYYLWETCSFATIFNILAFSLERYLVTCHPLRAKIMSRSRTKKLVLGVWLLSLLSGIPTLISVGLEDGISPFRGTEEDSRPPVLVCTNISAQKNTFQALVCTSFVLYVMVLLCVAFTCWQIIQALQGCSSSVTVKCHNGSIHQLSKIKDTEGLGARRQNAMMLGCIVLVLAVCWLPFQCRRLMTALRWKEQWTEQYYLLYITLQPISNGFYYLSSSINPLLYNVTSSQFRAVLSQWLWRSTCRETTDTSRRSSQCSLVLKTRHRPFSAPA</sequence>
<protein>
    <submittedName>
        <fullName evidence="11">G-protein coupled receptor 39-like</fullName>
    </submittedName>
</protein>
<feature type="domain" description="G-protein coupled receptors family 1 profile" evidence="10">
    <location>
        <begin position="46"/>
        <end position="331"/>
    </location>
</feature>